<name>A0A6M3LQQ7_9ZZZZ</name>
<protein>
    <submittedName>
        <fullName evidence="1">Uncharacterized protein</fullName>
    </submittedName>
</protein>
<organism evidence="1">
    <name type="scientific">viral metagenome</name>
    <dbReference type="NCBI Taxonomy" id="1070528"/>
    <lineage>
        <taxon>unclassified sequences</taxon>
        <taxon>metagenomes</taxon>
        <taxon>organismal metagenomes</taxon>
    </lineage>
</organism>
<proteinExistence type="predicted"/>
<dbReference type="AlphaFoldDB" id="A0A6M3LQQ7"/>
<accession>A0A6M3LQQ7</accession>
<sequence>MEQRIRYYVERTKAICDPECPDVAIDQSTTYEDYKDTKKAESEARKTSLTNKLDYPIRVIKRHEVREEPEIGYSWKKGKGWNIDFEVEEEIISEWWKGKKC</sequence>
<dbReference type="EMBL" id="MT143459">
    <property type="protein sequence ID" value="QJA97063.1"/>
    <property type="molecule type" value="Genomic_DNA"/>
</dbReference>
<evidence type="ECO:0000313" key="1">
    <source>
        <dbReference type="EMBL" id="QJA97063.1"/>
    </source>
</evidence>
<reference evidence="1" key="1">
    <citation type="submission" date="2020-03" db="EMBL/GenBank/DDBJ databases">
        <title>The deep terrestrial virosphere.</title>
        <authorList>
            <person name="Holmfeldt K."/>
            <person name="Nilsson E."/>
            <person name="Simone D."/>
            <person name="Lopez-Fernandez M."/>
            <person name="Wu X."/>
            <person name="de Brujin I."/>
            <person name="Lundin D."/>
            <person name="Andersson A."/>
            <person name="Bertilsson S."/>
            <person name="Dopson M."/>
        </authorList>
    </citation>
    <scope>NUCLEOTIDE SEQUENCE</scope>
    <source>
        <strain evidence="1">MM415B06748</strain>
    </source>
</reference>
<gene>
    <name evidence="1" type="ORF">MM415B06748_0003</name>
</gene>